<dbReference type="Gene3D" id="1.20.1070.10">
    <property type="entry name" value="Rhodopsin 7-helix transmembrane proteins"/>
    <property type="match status" value="1"/>
</dbReference>
<dbReference type="PANTHER" id="PTHR22752">
    <property type="entry name" value="G PROTEIN-COUPLED RECEPTOR"/>
    <property type="match status" value="1"/>
</dbReference>
<feature type="domain" description="G-protein coupled receptors family 1 profile" evidence="11">
    <location>
        <begin position="92"/>
        <end position="363"/>
    </location>
</feature>
<evidence type="ECO:0000256" key="5">
    <source>
        <dbReference type="ARBA" id="ARBA00023040"/>
    </source>
</evidence>
<dbReference type="PROSITE" id="PS50262">
    <property type="entry name" value="G_PROTEIN_RECEP_F1_2"/>
    <property type="match status" value="1"/>
</dbReference>
<dbReference type="Pfam" id="PF00001">
    <property type="entry name" value="7tm_1"/>
    <property type="match status" value="1"/>
</dbReference>
<feature type="transmembrane region" description="Helical" evidence="10">
    <location>
        <begin position="241"/>
        <end position="266"/>
    </location>
</feature>
<comment type="subcellular location">
    <subcellularLocation>
        <location evidence="1">Cell membrane</location>
        <topology evidence="1">Multi-pass membrane protein</topology>
    </subcellularLocation>
</comment>
<comment type="caution">
    <text evidence="12">The sequence shown here is derived from an EMBL/GenBank/DDBJ whole genome shotgun (WGS) entry which is preliminary data.</text>
</comment>
<dbReference type="PANTHER" id="PTHR22752:SF14">
    <property type="entry name" value="G-PROTEIN COUPLED RECEPTORS FAMILY 1 PROFILE DOMAIN-CONTAINING PROTEIN"/>
    <property type="match status" value="1"/>
</dbReference>
<evidence type="ECO:0000259" key="11">
    <source>
        <dbReference type="PROSITE" id="PS50262"/>
    </source>
</evidence>
<keyword evidence="2" id="KW-1003">Cell membrane</keyword>
<dbReference type="CDD" id="cd00637">
    <property type="entry name" value="7tm_classA_rhodopsin-like"/>
    <property type="match status" value="1"/>
</dbReference>
<dbReference type="SUPFAM" id="SSF81321">
    <property type="entry name" value="Family A G protein-coupled receptor-like"/>
    <property type="match status" value="1"/>
</dbReference>
<evidence type="ECO:0000256" key="3">
    <source>
        <dbReference type="ARBA" id="ARBA00022692"/>
    </source>
</evidence>
<dbReference type="EMBL" id="JAODUP010000015">
    <property type="protein sequence ID" value="KAK2168666.1"/>
    <property type="molecule type" value="Genomic_DNA"/>
</dbReference>
<name>A0AAD9KCI1_9ANNE</name>
<keyword evidence="13" id="KW-1185">Reference proteome</keyword>
<evidence type="ECO:0000256" key="6">
    <source>
        <dbReference type="ARBA" id="ARBA00023136"/>
    </source>
</evidence>
<evidence type="ECO:0000256" key="1">
    <source>
        <dbReference type="ARBA" id="ARBA00004651"/>
    </source>
</evidence>
<feature type="transmembrane region" description="Helical" evidence="10">
    <location>
        <begin position="307"/>
        <end position="328"/>
    </location>
</feature>
<feature type="transmembrane region" description="Helical" evidence="10">
    <location>
        <begin position="110"/>
        <end position="134"/>
    </location>
</feature>
<evidence type="ECO:0000256" key="2">
    <source>
        <dbReference type="ARBA" id="ARBA00022475"/>
    </source>
</evidence>
<keyword evidence="5" id="KW-0297">G-protein coupled receptor</keyword>
<evidence type="ECO:0000256" key="8">
    <source>
        <dbReference type="ARBA" id="ARBA00023224"/>
    </source>
</evidence>
<dbReference type="GO" id="GO:0005886">
    <property type="term" value="C:plasma membrane"/>
    <property type="evidence" value="ECO:0007669"/>
    <property type="project" value="UniProtKB-SubCell"/>
</dbReference>
<evidence type="ECO:0000256" key="7">
    <source>
        <dbReference type="ARBA" id="ARBA00023170"/>
    </source>
</evidence>
<keyword evidence="8" id="KW-0807">Transducer</keyword>
<keyword evidence="4 10" id="KW-1133">Transmembrane helix</keyword>
<accession>A0AAD9KCI1</accession>
<evidence type="ECO:0000256" key="10">
    <source>
        <dbReference type="SAM" id="Phobius"/>
    </source>
</evidence>
<keyword evidence="7" id="KW-0675">Receptor</keyword>
<organism evidence="12 13">
    <name type="scientific">Paralvinella palmiformis</name>
    <dbReference type="NCBI Taxonomy" id="53620"/>
    <lineage>
        <taxon>Eukaryota</taxon>
        <taxon>Metazoa</taxon>
        <taxon>Spiralia</taxon>
        <taxon>Lophotrochozoa</taxon>
        <taxon>Annelida</taxon>
        <taxon>Polychaeta</taxon>
        <taxon>Sedentaria</taxon>
        <taxon>Canalipalpata</taxon>
        <taxon>Terebellida</taxon>
        <taxon>Terebelliformia</taxon>
        <taxon>Alvinellidae</taxon>
        <taxon>Paralvinella</taxon>
    </lineage>
</organism>
<feature type="region of interest" description="Disordered" evidence="9">
    <location>
        <begin position="394"/>
        <end position="419"/>
    </location>
</feature>
<dbReference type="GO" id="GO:0004930">
    <property type="term" value="F:G protein-coupled receptor activity"/>
    <property type="evidence" value="ECO:0007669"/>
    <property type="project" value="UniProtKB-KW"/>
</dbReference>
<dbReference type="InterPro" id="IPR000276">
    <property type="entry name" value="GPCR_Rhodpsn"/>
</dbReference>
<feature type="transmembrane region" description="Helical" evidence="10">
    <location>
        <begin position="154"/>
        <end position="175"/>
    </location>
</feature>
<dbReference type="Proteomes" id="UP001208570">
    <property type="component" value="Unassembled WGS sequence"/>
</dbReference>
<proteinExistence type="predicted"/>
<feature type="transmembrane region" description="Helical" evidence="10">
    <location>
        <begin position="74"/>
        <end position="98"/>
    </location>
</feature>
<reference evidence="12" key="1">
    <citation type="journal article" date="2023" name="Mol. Biol. Evol.">
        <title>Third-Generation Sequencing Reveals the Adaptive Role of the Epigenome in Three Deep-Sea Polychaetes.</title>
        <authorList>
            <person name="Perez M."/>
            <person name="Aroh O."/>
            <person name="Sun Y."/>
            <person name="Lan Y."/>
            <person name="Juniper S.K."/>
            <person name="Young C.R."/>
            <person name="Angers B."/>
            <person name="Qian P.Y."/>
        </authorList>
    </citation>
    <scope>NUCLEOTIDE SEQUENCE</scope>
    <source>
        <strain evidence="12">P08H-3</strain>
    </source>
</reference>
<keyword evidence="6 10" id="KW-0472">Membrane</keyword>
<evidence type="ECO:0000256" key="9">
    <source>
        <dbReference type="SAM" id="MobiDB-lite"/>
    </source>
</evidence>
<keyword evidence="3 10" id="KW-0812">Transmembrane</keyword>
<evidence type="ECO:0000313" key="13">
    <source>
        <dbReference type="Proteomes" id="UP001208570"/>
    </source>
</evidence>
<evidence type="ECO:0000313" key="12">
    <source>
        <dbReference type="EMBL" id="KAK2168666.1"/>
    </source>
</evidence>
<gene>
    <name evidence="12" type="ORF">LSH36_15g14048</name>
</gene>
<evidence type="ECO:0000256" key="4">
    <source>
        <dbReference type="ARBA" id="ARBA00022989"/>
    </source>
</evidence>
<dbReference type="AlphaFoldDB" id="A0AAD9KCI1"/>
<feature type="transmembrane region" description="Helical" evidence="10">
    <location>
        <begin position="196"/>
        <end position="217"/>
    </location>
</feature>
<protein>
    <recommendedName>
        <fullName evidence="11">G-protein coupled receptors family 1 profile domain-containing protein</fullName>
    </recommendedName>
</protein>
<sequence>MHWNTSSSEDAERLVDEYGNTGSFFLSSRSLGATPSNDYVDADNVTWPFPNTATNGYWDSWLEMNVRWSWSDRASYVFGALSLGIASVGLILNIVVIFSITHSRQLRSQVANVLLCNLAVGSLMACTIMIVVEVPVRLLCGMRIASHHQSTCNIVGFLTSVLVIGTVWTVVALSVDKCRSIDSPLRHSHLVNKVKMAAYFLSIWATAAVLSSFPMLLGRSYVFQPAEGTCALEYESSSGRWYVLLYLLVTRYIPGVIVCFCHWRIFAIARVQSRRMATMVHLVTLIQVPLLNGRMAPQHLSPQGRRAIYTTSIFVGTFILCYLPHSLVSTVRIFSSILTDDQIITSIAVLLERSAFAVNIFIYGCRNRMVRDSFSKYVRRKLLEHASALQWKRDRHRRQSSVRSAARGQRPNSPGDDLDYHPVALSPTLSHPTLHKSYFSPVLPRAVSLDIDLDEKSEKRARSISFSCRELDKLKTWIRSGNSLVWRGIDPERDRPSEAVFVANSDDSRMRRDPDDEDCLDVSVSVPSGNLTPVDVDKILVTSNGLLPFSSRNTSFVALKESVV</sequence>
<feature type="transmembrane region" description="Helical" evidence="10">
    <location>
        <begin position="343"/>
        <end position="365"/>
    </location>
</feature>
<dbReference type="InterPro" id="IPR017452">
    <property type="entry name" value="GPCR_Rhodpsn_7TM"/>
</dbReference>
<dbReference type="PRINTS" id="PR00237">
    <property type="entry name" value="GPCRRHODOPSN"/>
</dbReference>